<dbReference type="EMBL" id="JARKHS020003161">
    <property type="protein sequence ID" value="KAK8785972.1"/>
    <property type="molecule type" value="Genomic_DNA"/>
</dbReference>
<dbReference type="AlphaFoldDB" id="A0AAQ4FH54"/>
<protein>
    <submittedName>
        <fullName evidence="1">Uncharacterized protein</fullName>
    </submittedName>
</protein>
<name>A0AAQ4FH54_AMBAM</name>
<keyword evidence="2" id="KW-1185">Reference proteome</keyword>
<accession>A0AAQ4FH54</accession>
<dbReference type="Proteomes" id="UP001321473">
    <property type="component" value="Unassembled WGS sequence"/>
</dbReference>
<organism evidence="1 2">
    <name type="scientific">Amblyomma americanum</name>
    <name type="common">Lone star tick</name>
    <dbReference type="NCBI Taxonomy" id="6943"/>
    <lineage>
        <taxon>Eukaryota</taxon>
        <taxon>Metazoa</taxon>
        <taxon>Ecdysozoa</taxon>
        <taxon>Arthropoda</taxon>
        <taxon>Chelicerata</taxon>
        <taxon>Arachnida</taxon>
        <taxon>Acari</taxon>
        <taxon>Parasitiformes</taxon>
        <taxon>Ixodida</taxon>
        <taxon>Ixodoidea</taxon>
        <taxon>Ixodidae</taxon>
        <taxon>Amblyomminae</taxon>
        <taxon>Amblyomma</taxon>
    </lineage>
</organism>
<sequence length="110" mass="12121">MNKTKLYSDLERENWEQRLDVCAAGGVGAFQEGVSWSHDPGEVPKGCREVPARREVSEDEEGASVRVVQEVLGLLCQALEYASAAAPTEHADAEYELKQQAPHHLVPVHL</sequence>
<proteinExistence type="predicted"/>
<reference evidence="1 2" key="1">
    <citation type="journal article" date="2023" name="Arcadia Sci">
        <title>De novo assembly of a long-read Amblyomma americanum tick genome.</title>
        <authorList>
            <person name="Chou S."/>
            <person name="Poskanzer K.E."/>
            <person name="Rollins M."/>
            <person name="Thuy-Boun P.S."/>
        </authorList>
    </citation>
    <scope>NUCLEOTIDE SEQUENCE [LARGE SCALE GENOMIC DNA]</scope>
    <source>
        <strain evidence="1">F_SG_1</strain>
        <tissue evidence="1">Salivary glands</tissue>
    </source>
</reference>
<evidence type="ECO:0000313" key="1">
    <source>
        <dbReference type="EMBL" id="KAK8785972.1"/>
    </source>
</evidence>
<evidence type="ECO:0000313" key="2">
    <source>
        <dbReference type="Proteomes" id="UP001321473"/>
    </source>
</evidence>
<comment type="caution">
    <text evidence="1">The sequence shown here is derived from an EMBL/GenBank/DDBJ whole genome shotgun (WGS) entry which is preliminary data.</text>
</comment>
<gene>
    <name evidence="1" type="ORF">V5799_007661</name>
</gene>